<dbReference type="Proteomes" id="UP001179600">
    <property type="component" value="Plasmid pK204-1-A"/>
</dbReference>
<organism evidence="2 3">
    <name type="scientific">Vagococcus lutrae</name>
    <dbReference type="NCBI Taxonomy" id="81947"/>
    <lineage>
        <taxon>Bacteria</taxon>
        <taxon>Bacillati</taxon>
        <taxon>Bacillota</taxon>
        <taxon>Bacilli</taxon>
        <taxon>Lactobacillales</taxon>
        <taxon>Enterococcaceae</taxon>
        <taxon>Vagococcus</taxon>
    </lineage>
</organism>
<gene>
    <name evidence="2" type="ORF">PML95_10160</name>
</gene>
<accession>A0AAE9XK26</accession>
<keyword evidence="2" id="KW-0614">Plasmid</keyword>
<dbReference type="Pfam" id="PF04233">
    <property type="entry name" value="Phage_Mu_F"/>
    <property type="match status" value="1"/>
</dbReference>
<dbReference type="InterPro" id="IPR006528">
    <property type="entry name" value="Phage_head_morphogenesis_dom"/>
</dbReference>
<protein>
    <submittedName>
        <fullName evidence="2">Phage minor head protein</fullName>
    </submittedName>
</protein>
<evidence type="ECO:0000313" key="2">
    <source>
        <dbReference type="EMBL" id="WCG23681.1"/>
    </source>
</evidence>
<proteinExistence type="predicted"/>
<name>A0AAE9XK26_9ENTE</name>
<dbReference type="AlphaFoldDB" id="A0AAE9XK26"/>
<evidence type="ECO:0000259" key="1">
    <source>
        <dbReference type="Pfam" id="PF04233"/>
    </source>
</evidence>
<dbReference type="EMBL" id="CP116508">
    <property type="protein sequence ID" value="WCG23681.1"/>
    <property type="molecule type" value="Genomic_DNA"/>
</dbReference>
<feature type="domain" description="Phage head morphogenesis" evidence="1">
    <location>
        <begin position="151"/>
        <end position="269"/>
    </location>
</feature>
<evidence type="ECO:0000313" key="3">
    <source>
        <dbReference type="Proteomes" id="UP001179600"/>
    </source>
</evidence>
<geneLocation type="plasmid" evidence="2 3">
    <name>pK204-1-A</name>
</geneLocation>
<reference evidence="2" key="1">
    <citation type="submission" date="2023-01" db="EMBL/GenBank/DDBJ databases">
        <title>Oxazolidinone resistance genes in florfenicol resistant enterococci from beef cattle and veal calves at slaughter.</title>
        <authorList>
            <person name="Biggel M."/>
        </authorList>
    </citation>
    <scope>NUCLEOTIDE SEQUENCE</scope>
    <source>
        <strain evidence="2">K204-1</strain>
        <plasmid evidence="2">pK204-1-A</plasmid>
    </source>
</reference>
<dbReference type="RefSeq" id="WP_272163756.1">
    <property type="nucleotide sequence ID" value="NZ_CP116508.1"/>
</dbReference>
<sequence>MATELNKWQKELERLSERKYKEVDSQLFNTYKDALKEIKQRLQMYINAYDQLSFSKRLEVERLFNVAKEMDNILTTAGSKVEDIIKDYSTDQAIQGYNGVWYQLEQSQNITMGMPVINHDYIATIVNKPVAGKTLSKRLYQNRKKLAKVTSDAIINGMLSGEGYKVIAKRISDLTEASYKQALRIARTEAGRTQSITTQKGYEESEKLGIEMEKTWLATLDRKTRHDHQILDGQTVGIKEKFKIHNYEAEGPRLFGVAKEDVNCRCTTIIKVNGISPELRKDNVNKDYVPFMSYEEWSNSMWGARNAD</sequence>